<evidence type="ECO:0000259" key="2">
    <source>
        <dbReference type="PROSITE" id="PS50994"/>
    </source>
</evidence>
<dbReference type="PANTHER" id="PTHR37984">
    <property type="entry name" value="PROTEIN CBG26694"/>
    <property type="match status" value="1"/>
</dbReference>
<dbReference type="InterPro" id="IPR050951">
    <property type="entry name" value="Retrovirus_Pol_polyprotein"/>
</dbReference>
<evidence type="ECO:0000313" key="4">
    <source>
        <dbReference type="WBParaSite" id="MhA1_Contig2285.frz3.gene7"/>
    </source>
</evidence>
<organism evidence="3 4">
    <name type="scientific">Meloidogyne hapla</name>
    <name type="common">Root-knot nematode worm</name>
    <dbReference type="NCBI Taxonomy" id="6305"/>
    <lineage>
        <taxon>Eukaryota</taxon>
        <taxon>Metazoa</taxon>
        <taxon>Ecdysozoa</taxon>
        <taxon>Nematoda</taxon>
        <taxon>Chromadorea</taxon>
        <taxon>Rhabditida</taxon>
        <taxon>Tylenchina</taxon>
        <taxon>Tylenchomorpha</taxon>
        <taxon>Tylenchoidea</taxon>
        <taxon>Meloidogynidae</taxon>
        <taxon>Meloidogyninae</taxon>
        <taxon>Meloidogyne</taxon>
    </lineage>
</organism>
<dbReference type="InterPro" id="IPR001584">
    <property type="entry name" value="Integrase_cat-core"/>
</dbReference>
<dbReference type="WBParaSite" id="MhA1_Contig2285.frz3.gene7">
    <property type="protein sequence ID" value="MhA1_Contig2285.frz3.gene7"/>
    <property type="gene ID" value="MhA1_Contig2285.frz3.gene7"/>
</dbReference>
<sequence>MSTGLEKGKEMAEHIIEKCSAIISDETKSAEVELEELNQIPSAPTLEQLEEKLTFWIISLQFSAKFPTHFQKTYDVLIKDVNNMEAVNNMEFLTFIPCPPHVLLNVLLLFKMLMCVSLSMFRLLPSQYDHQFYKIYMLQKTYGLIIRSPKELASDNGTQFSSSELAKFCKEYGIKQTFTPPFHPQSNGQVERFVDTFKRAMKKGKGDKLWCEKMLLSYRSTPHSALQGYSPDQLFLGRQLRTQLSLVHHEGQKKNSKGKIDRKEYTKKMERQ</sequence>
<dbReference type="InterPro" id="IPR012337">
    <property type="entry name" value="RNaseH-like_sf"/>
</dbReference>
<dbReference type="SUPFAM" id="SSF53098">
    <property type="entry name" value="Ribonuclease H-like"/>
    <property type="match status" value="1"/>
</dbReference>
<feature type="domain" description="Integrase catalytic" evidence="2">
    <location>
        <begin position="63"/>
        <end position="239"/>
    </location>
</feature>
<evidence type="ECO:0000313" key="3">
    <source>
        <dbReference type="Proteomes" id="UP000095281"/>
    </source>
</evidence>
<feature type="compositionally biased region" description="Basic and acidic residues" evidence="1">
    <location>
        <begin position="247"/>
        <end position="272"/>
    </location>
</feature>
<dbReference type="AlphaFoldDB" id="A0A1I8BGC7"/>
<feature type="region of interest" description="Disordered" evidence="1">
    <location>
        <begin position="246"/>
        <end position="272"/>
    </location>
</feature>
<name>A0A1I8BGC7_MELHA</name>
<dbReference type="GO" id="GO:0015074">
    <property type="term" value="P:DNA integration"/>
    <property type="evidence" value="ECO:0007669"/>
    <property type="project" value="InterPro"/>
</dbReference>
<dbReference type="PANTHER" id="PTHR37984:SF5">
    <property type="entry name" value="PROTEIN NYNRIN-LIKE"/>
    <property type="match status" value="1"/>
</dbReference>
<dbReference type="PROSITE" id="PS50994">
    <property type="entry name" value="INTEGRASE"/>
    <property type="match status" value="1"/>
</dbReference>
<dbReference type="InterPro" id="IPR036397">
    <property type="entry name" value="RNaseH_sf"/>
</dbReference>
<accession>A0A1I8BGC7</accession>
<reference evidence="4" key="1">
    <citation type="submission" date="2016-11" db="UniProtKB">
        <authorList>
            <consortium name="WormBaseParasite"/>
        </authorList>
    </citation>
    <scope>IDENTIFICATION</scope>
</reference>
<dbReference type="GO" id="GO:0003676">
    <property type="term" value="F:nucleic acid binding"/>
    <property type="evidence" value="ECO:0007669"/>
    <property type="project" value="InterPro"/>
</dbReference>
<proteinExistence type="predicted"/>
<keyword evidence="3" id="KW-1185">Reference proteome</keyword>
<evidence type="ECO:0000256" key="1">
    <source>
        <dbReference type="SAM" id="MobiDB-lite"/>
    </source>
</evidence>
<dbReference type="Proteomes" id="UP000095281">
    <property type="component" value="Unplaced"/>
</dbReference>
<protein>
    <submittedName>
        <fullName evidence="4">Integrase catalytic domain-containing protein</fullName>
    </submittedName>
</protein>
<dbReference type="Gene3D" id="3.30.420.10">
    <property type="entry name" value="Ribonuclease H-like superfamily/Ribonuclease H"/>
    <property type="match status" value="1"/>
</dbReference>